<dbReference type="EMBL" id="BGPR01001411">
    <property type="protein sequence ID" value="GBM53265.1"/>
    <property type="molecule type" value="Genomic_DNA"/>
</dbReference>
<organism evidence="2 3">
    <name type="scientific">Araneus ventricosus</name>
    <name type="common">Orbweaver spider</name>
    <name type="synonym">Epeira ventricosa</name>
    <dbReference type="NCBI Taxonomy" id="182803"/>
    <lineage>
        <taxon>Eukaryota</taxon>
        <taxon>Metazoa</taxon>
        <taxon>Ecdysozoa</taxon>
        <taxon>Arthropoda</taxon>
        <taxon>Chelicerata</taxon>
        <taxon>Arachnida</taxon>
        <taxon>Araneae</taxon>
        <taxon>Araneomorphae</taxon>
        <taxon>Entelegynae</taxon>
        <taxon>Araneoidea</taxon>
        <taxon>Araneidae</taxon>
        <taxon>Araneus</taxon>
    </lineage>
</organism>
<dbReference type="AlphaFoldDB" id="A0A4Y2GKN3"/>
<gene>
    <name evidence="2" type="ORF">AVEN_128430_1</name>
</gene>
<name>A0A4Y2GKN3_ARAVE</name>
<dbReference type="Proteomes" id="UP000499080">
    <property type="component" value="Unassembled WGS sequence"/>
</dbReference>
<evidence type="ECO:0000313" key="3">
    <source>
        <dbReference type="Proteomes" id="UP000499080"/>
    </source>
</evidence>
<evidence type="ECO:0000313" key="2">
    <source>
        <dbReference type="EMBL" id="GBM53265.1"/>
    </source>
</evidence>
<comment type="caution">
    <text evidence="2">The sequence shown here is derived from an EMBL/GenBank/DDBJ whole genome shotgun (WGS) entry which is preliminary data.</text>
</comment>
<protein>
    <submittedName>
        <fullName evidence="2">Uncharacterized protein</fullName>
    </submittedName>
</protein>
<reference evidence="2 3" key="1">
    <citation type="journal article" date="2019" name="Sci. Rep.">
        <title>Orb-weaving spider Araneus ventricosus genome elucidates the spidroin gene catalogue.</title>
        <authorList>
            <person name="Kono N."/>
            <person name="Nakamura H."/>
            <person name="Ohtoshi R."/>
            <person name="Moran D.A.P."/>
            <person name="Shinohara A."/>
            <person name="Yoshida Y."/>
            <person name="Fujiwara M."/>
            <person name="Mori M."/>
            <person name="Tomita M."/>
            <person name="Arakawa K."/>
        </authorList>
    </citation>
    <scope>NUCLEOTIDE SEQUENCE [LARGE SCALE GENOMIC DNA]</scope>
</reference>
<evidence type="ECO:0000256" key="1">
    <source>
        <dbReference type="SAM" id="MobiDB-lite"/>
    </source>
</evidence>
<sequence>MSPEVGTTMRNRLMMKVQTLHGNDNVHDGDESSDNENSDSIEIVPRTMIEVTAQKFSTSRIVRTITICGIPTRNLPKDLSCSLGGGLVVRSRLWGRRVPGSKPDFTIVYGAYCTLNHT</sequence>
<keyword evidence="3" id="KW-1185">Reference proteome</keyword>
<feature type="region of interest" description="Disordered" evidence="1">
    <location>
        <begin position="18"/>
        <end position="40"/>
    </location>
</feature>
<accession>A0A4Y2GKN3</accession>
<proteinExistence type="predicted"/>